<dbReference type="PRINTS" id="PR00081">
    <property type="entry name" value="GDHRDH"/>
</dbReference>
<evidence type="ECO:0000256" key="10">
    <source>
        <dbReference type="SAM" id="Phobius"/>
    </source>
</evidence>
<comment type="caution">
    <text evidence="12">The sequence shown here is derived from an EMBL/GenBank/DDBJ whole genome shotgun (WGS) entry which is preliminary data.</text>
</comment>
<dbReference type="RefSeq" id="WP_345722695.1">
    <property type="nucleotide sequence ID" value="NZ_BAABRU010000009.1"/>
</dbReference>
<dbReference type="InterPro" id="IPR036291">
    <property type="entry name" value="NAD(P)-bd_dom_sf"/>
</dbReference>
<dbReference type="SMART" id="SM00822">
    <property type="entry name" value="PKS_KR"/>
    <property type="match status" value="1"/>
</dbReference>
<evidence type="ECO:0000256" key="9">
    <source>
        <dbReference type="ARBA" id="ARBA00026112"/>
    </source>
</evidence>
<keyword evidence="10" id="KW-1133">Transmembrane helix</keyword>
<evidence type="ECO:0000256" key="3">
    <source>
        <dbReference type="ARBA" id="ARBA00004991"/>
    </source>
</evidence>
<evidence type="ECO:0000256" key="2">
    <source>
        <dbReference type="ARBA" id="ARBA00004760"/>
    </source>
</evidence>
<sequence>MRLLNKHVIITGGSSGIGFATAQRMLARGASVSLIARNRIRLVEAAERLQPLINRAGQRIEIATADVRVRHDVSQAIADLIQRAGPCDVLIAAAGGAQAGPFQQLDDQVFRDLMDLNYFGTLHAIRAVVPHMQNRRVGSIVAISSVAGLVGAFGYSAYTPAKFAIRGLMEVLRQELKAYNITASVVYPSDIQTEVGQPSSNGDGSVSYQQPINADRIAQAIVRGILKRRFIITADAQSSWLVRVGNLAAPILNRFFVRPVKRSQQQPKPHEDNTPPTGLV</sequence>
<dbReference type="EMBL" id="BAABRU010000009">
    <property type="protein sequence ID" value="GAA5529078.1"/>
    <property type="molecule type" value="Genomic_DNA"/>
</dbReference>
<keyword evidence="10" id="KW-0472">Membrane</keyword>
<keyword evidence="7" id="KW-0560">Oxidoreductase</keyword>
<evidence type="ECO:0000313" key="13">
    <source>
        <dbReference type="Proteomes" id="UP001428290"/>
    </source>
</evidence>
<name>A0ABP9X2J8_9CHLR</name>
<proteinExistence type="predicted"/>
<dbReference type="PANTHER" id="PTHR43550:SF3">
    <property type="entry name" value="3-KETODIHYDROSPHINGOSINE REDUCTASE"/>
    <property type="match status" value="1"/>
</dbReference>
<dbReference type="Proteomes" id="UP001428290">
    <property type="component" value="Unassembled WGS sequence"/>
</dbReference>
<comment type="pathway">
    <text evidence="2">Lipid metabolism; sphingolipid metabolism.</text>
</comment>
<dbReference type="PANTHER" id="PTHR43550">
    <property type="entry name" value="3-KETODIHYDROSPHINGOSINE REDUCTASE"/>
    <property type="match status" value="1"/>
</dbReference>
<dbReference type="SUPFAM" id="SSF51735">
    <property type="entry name" value="NAD(P)-binding Rossmann-fold domains"/>
    <property type="match status" value="1"/>
</dbReference>
<feature type="transmembrane region" description="Helical" evidence="10">
    <location>
        <begin position="140"/>
        <end position="158"/>
    </location>
</feature>
<feature type="domain" description="Ketoreductase" evidence="11">
    <location>
        <begin position="6"/>
        <end position="191"/>
    </location>
</feature>
<keyword evidence="5" id="KW-0521">NADP</keyword>
<evidence type="ECO:0000256" key="7">
    <source>
        <dbReference type="ARBA" id="ARBA00023002"/>
    </source>
</evidence>
<keyword evidence="8" id="KW-0443">Lipid metabolism</keyword>
<evidence type="ECO:0000259" key="11">
    <source>
        <dbReference type="SMART" id="SM00822"/>
    </source>
</evidence>
<dbReference type="InterPro" id="IPR045022">
    <property type="entry name" value="KDSR-like"/>
</dbReference>
<evidence type="ECO:0000313" key="12">
    <source>
        <dbReference type="EMBL" id="GAA5529078.1"/>
    </source>
</evidence>
<keyword evidence="6" id="KW-0746">Sphingolipid metabolism</keyword>
<comment type="subcellular location">
    <subcellularLocation>
        <location evidence="1">Endoplasmic reticulum</location>
    </subcellularLocation>
</comment>
<dbReference type="Pfam" id="PF00106">
    <property type="entry name" value="adh_short"/>
    <property type="match status" value="1"/>
</dbReference>
<evidence type="ECO:0000256" key="5">
    <source>
        <dbReference type="ARBA" id="ARBA00022857"/>
    </source>
</evidence>
<accession>A0ABP9X2J8</accession>
<keyword evidence="10" id="KW-0812">Transmembrane</keyword>
<dbReference type="InterPro" id="IPR057326">
    <property type="entry name" value="KR_dom"/>
</dbReference>
<organism evidence="12 13">
    <name type="scientific">Herpetosiphon gulosus</name>
    <dbReference type="NCBI Taxonomy" id="1973496"/>
    <lineage>
        <taxon>Bacteria</taxon>
        <taxon>Bacillati</taxon>
        <taxon>Chloroflexota</taxon>
        <taxon>Chloroflexia</taxon>
        <taxon>Herpetosiphonales</taxon>
        <taxon>Herpetosiphonaceae</taxon>
        <taxon>Herpetosiphon</taxon>
    </lineage>
</organism>
<evidence type="ECO:0000256" key="8">
    <source>
        <dbReference type="ARBA" id="ARBA00023098"/>
    </source>
</evidence>
<keyword evidence="13" id="KW-1185">Reference proteome</keyword>
<protein>
    <recommendedName>
        <fullName evidence="9">3-dehydrosphinganine reductase</fullName>
        <ecNumber evidence="9">1.1.1.102</ecNumber>
    </recommendedName>
</protein>
<dbReference type="CDD" id="cd08939">
    <property type="entry name" value="KDSR-like_SDR_c"/>
    <property type="match status" value="1"/>
</dbReference>
<dbReference type="EC" id="1.1.1.102" evidence="9"/>
<evidence type="ECO:0000256" key="4">
    <source>
        <dbReference type="ARBA" id="ARBA00022824"/>
    </source>
</evidence>
<dbReference type="Gene3D" id="3.40.50.720">
    <property type="entry name" value="NAD(P)-binding Rossmann-like Domain"/>
    <property type="match status" value="1"/>
</dbReference>
<reference evidence="12 13" key="1">
    <citation type="submission" date="2024-02" db="EMBL/GenBank/DDBJ databases">
        <title>Herpetosiphon gulosus NBRC 112829.</title>
        <authorList>
            <person name="Ichikawa N."/>
            <person name="Katano-Makiyama Y."/>
            <person name="Hidaka K."/>
        </authorList>
    </citation>
    <scope>NUCLEOTIDE SEQUENCE [LARGE SCALE GENOMIC DNA]</scope>
    <source>
        <strain evidence="12 13">NBRC 112829</strain>
    </source>
</reference>
<evidence type="ECO:0000256" key="6">
    <source>
        <dbReference type="ARBA" id="ARBA00022919"/>
    </source>
</evidence>
<evidence type="ECO:0000256" key="1">
    <source>
        <dbReference type="ARBA" id="ARBA00004240"/>
    </source>
</evidence>
<dbReference type="InterPro" id="IPR002347">
    <property type="entry name" value="SDR_fam"/>
</dbReference>
<gene>
    <name evidence="12" type="primary">acr1</name>
    <name evidence="12" type="ORF">Hgul01_02881</name>
</gene>
<keyword evidence="4" id="KW-0256">Endoplasmic reticulum</keyword>
<comment type="pathway">
    <text evidence="3">Sphingolipid metabolism.</text>
</comment>